<reference evidence="1" key="2">
    <citation type="journal article" date="2015" name="Fish Shellfish Immunol.">
        <title>Early steps in the European eel (Anguilla anguilla)-Vibrio vulnificus interaction in the gills: Role of the RtxA13 toxin.</title>
        <authorList>
            <person name="Callol A."/>
            <person name="Pajuelo D."/>
            <person name="Ebbesson L."/>
            <person name="Teles M."/>
            <person name="MacKenzie S."/>
            <person name="Amaro C."/>
        </authorList>
    </citation>
    <scope>NUCLEOTIDE SEQUENCE</scope>
</reference>
<protein>
    <submittedName>
        <fullName evidence="1">Uncharacterized protein</fullName>
    </submittedName>
</protein>
<accession>A0A0E9V6Y6</accession>
<dbReference type="EMBL" id="GBXM01034780">
    <property type="protein sequence ID" value="JAH73797.1"/>
    <property type="molecule type" value="Transcribed_RNA"/>
</dbReference>
<name>A0A0E9V6Y6_ANGAN</name>
<dbReference type="AlphaFoldDB" id="A0A0E9V6Y6"/>
<reference evidence="1" key="1">
    <citation type="submission" date="2014-11" db="EMBL/GenBank/DDBJ databases">
        <authorList>
            <person name="Amaro Gonzalez C."/>
        </authorList>
    </citation>
    <scope>NUCLEOTIDE SEQUENCE</scope>
</reference>
<sequence length="48" mass="5614">MVSANTLRLHQVFFLENKINYKCKRLTGIIRPWPALKKLKPSCPRLSC</sequence>
<proteinExistence type="predicted"/>
<evidence type="ECO:0000313" key="1">
    <source>
        <dbReference type="EMBL" id="JAH73797.1"/>
    </source>
</evidence>
<organism evidence="1">
    <name type="scientific">Anguilla anguilla</name>
    <name type="common">European freshwater eel</name>
    <name type="synonym">Muraena anguilla</name>
    <dbReference type="NCBI Taxonomy" id="7936"/>
    <lineage>
        <taxon>Eukaryota</taxon>
        <taxon>Metazoa</taxon>
        <taxon>Chordata</taxon>
        <taxon>Craniata</taxon>
        <taxon>Vertebrata</taxon>
        <taxon>Euteleostomi</taxon>
        <taxon>Actinopterygii</taxon>
        <taxon>Neopterygii</taxon>
        <taxon>Teleostei</taxon>
        <taxon>Anguilliformes</taxon>
        <taxon>Anguillidae</taxon>
        <taxon>Anguilla</taxon>
    </lineage>
</organism>